<dbReference type="GO" id="GO:0004650">
    <property type="term" value="F:polygalacturonase activity"/>
    <property type="evidence" value="ECO:0007669"/>
    <property type="project" value="InterPro"/>
</dbReference>
<evidence type="ECO:0000256" key="10">
    <source>
        <dbReference type="SAM" id="SignalP"/>
    </source>
</evidence>
<keyword evidence="3" id="KW-0134">Cell wall</keyword>
<dbReference type="Gene3D" id="2.160.20.10">
    <property type="entry name" value="Single-stranded right-handed beta-helix, Pectin lyase-like"/>
    <property type="match status" value="1"/>
</dbReference>
<dbReference type="OrthoDB" id="187139at2759"/>
<dbReference type="PROSITE" id="PS00502">
    <property type="entry name" value="POLYGALACTURONASE"/>
    <property type="match status" value="1"/>
</dbReference>
<dbReference type="SMART" id="SM00710">
    <property type="entry name" value="PbH1"/>
    <property type="match status" value="5"/>
</dbReference>
<evidence type="ECO:0000256" key="4">
    <source>
        <dbReference type="ARBA" id="ARBA00022525"/>
    </source>
</evidence>
<feature type="active site" evidence="8">
    <location>
        <position position="242"/>
    </location>
</feature>
<name>A0A835LQM4_9MAGN</name>
<dbReference type="InterPro" id="IPR000743">
    <property type="entry name" value="Glyco_hydro_28"/>
</dbReference>
<evidence type="ECO:0000256" key="9">
    <source>
        <dbReference type="RuleBase" id="RU361169"/>
    </source>
</evidence>
<keyword evidence="6 9" id="KW-0326">Glycosidase</keyword>
<gene>
    <name evidence="11" type="ORF">IFM89_018407</name>
</gene>
<accession>A0A835LQM4</accession>
<dbReference type="PANTHER" id="PTHR31375">
    <property type="match status" value="1"/>
</dbReference>
<dbReference type="GO" id="GO:0071555">
    <property type="term" value="P:cell wall organization"/>
    <property type="evidence" value="ECO:0007669"/>
    <property type="project" value="UniProtKB-KW"/>
</dbReference>
<comment type="subcellular location">
    <subcellularLocation>
        <location evidence="1">Secreted</location>
        <location evidence="1">Cell wall</location>
    </subcellularLocation>
</comment>
<dbReference type="Pfam" id="PF00295">
    <property type="entry name" value="Glyco_hydro_28"/>
    <property type="match status" value="1"/>
</dbReference>
<comment type="similarity">
    <text evidence="2 9">Belongs to the glycosyl hydrolase 28 family.</text>
</comment>
<dbReference type="InterPro" id="IPR006626">
    <property type="entry name" value="PbH1"/>
</dbReference>
<evidence type="ECO:0000313" key="11">
    <source>
        <dbReference type="EMBL" id="KAF9601297.1"/>
    </source>
</evidence>
<dbReference type="FunFam" id="2.160.20.10:FF:000004">
    <property type="entry name" value="Pectin lyase-like superfamily protein"/>
    <property type="match status" value="1"/>
</dbReference>
<organism evidence="11 12">
    <name type="scientific">Coptis chinensis</name>
    <dbReference type="NCBI Taxonomy" id="261450"/>
    <lineage>
        <taxon>Eukaryota</taxon>
        <taxon>Viridiplantae</taxon>
        <taxon>Streptophyta</taxon>
        <taxon>Embryophyta</taxon>
        <taxon>Tracheophyta</taxon>
        <taxon>Spermatophyta</taxon>
        <taxon>Magnoliopsida</taxon>
        <taxon>Ranunculales</taxon>
        <taxon>Ranunculaceae</taxon>
        <taxon>Coptidoideae</taxon>
        <taxon>Coptis</taxon>
    </lineage>
</organism>
<keyword evidence="4" id="KW-0964">Secreted</keyword>
<dbReference type="Proteomes" id="UP000631114">
    <property type="component" value="Unassembled WGS sequence"/>
</dbReference>
<dbReference type="AlphaFoldDB" id="A0A835LQM4"/>
<protein>
    <recommendedName>
        <fullName evidence="13">Polygalacturonase</fullName>
    </recommendedName>
</protein>
<dbReference type="InterPro" id="IPR012334">
    <property type="entry name" value="Pectin_lyas_fold"/>
</dbReference>
<evidence type="ECO:0000256" key="1">
    <source>
        <dbReference type="ARBA" id="ARBA00004191"/>
    </source>
</evidence>
<dbReference type="EMBL" id="JADFTS010000006">
    <property type="protein sequence ID" value="KAF9601297.1"/>
    <property type="molecule type" value="Genomic_DNA"/>
</dbReference>
<dbReference type="InterPro" id="IPR011050">
    <property type="entry name" value="Pectin_lyase_fold/virulence"/>
</dbReference>
<feature type="signal peptide" evidence="10">
    <location>
        <begin position="1"/>
        <end position="23"/>
    </location>
</feature>
<keyword evidence="10" id="KW-0732">Signal</keyword>
<keyword evidence="12" id="KW-1185">Reference proteome</keyword>
<dbReference type="SUPFAM" id="SSF51126">
    <property type="entry name" value="Pectin lyase-like"/>
    <property type="match status" value="1"/>
</dbReference>
<sequence>MKHYDMFSFLPLLFVMLFSLSTANTVYDVVQLGAISDGKTDCTNAYLKAWTLACNTVGSATITVPPGRYLLKEIVFGGECKNSDTTIYINNEATLVAPSDYNVLGKSEAWIKFEKVNGVSIYGGTLDAQGTALWACKSGNGKCPDGATSLKFIGSRDIVIQGLASTNSQMFHIVISDCENVKVQEVVVTASGNSPNTDGIHVESSSGVTITRTSIKTGDDCISIGPGTTNLWIENVACGPGHGISIGSLGKEFNEQGVQNVTVKTVVFTGSQNGLRIKTWPKPSNGFVKDVLFQDAIMNNVENPIIINQNYCPHNDDCPNKGSGVKISDVTYKGIHGTSATQVAVEFHCSVQQPCRGIILENVDLTYQNKAAQSSCTSADGSTYGVVHPSSCL</sequence>
<reference evidence="11 12" key="1">
    <citation type="submission" date="2020-10" db="EMBL/GenBank/DDBJ databases">
        <title>The Coptis chinensis genome and diversification of protoberbering-type alkaloids.</title>
        <authorList>
            <person name="Wang B."/>
            <person name="Shu S."/>
            <person name="Song C."/>
            <person name="Liu Y."/>
        </authorList>
    </citation>
    <scope>NUCLEOTIDE SEQUENCE [LARGE SCALE GENOMIC DNA]</scope>
    <source>
        <strain evidence="11">HL-2020</strain>
        <tissue evidence="11">Leaf</tissue>
    </source>
</reference>
<evidence type="ECO:0000313" key="12">
    <source>
        <dbReference type="Proteomes" id="UP000631114"/>
    </source>
</evidence>
<comment type="caution">
    <text evidence="11">The sequence shown here is derived from an EMBL/GenBank/DDBJ whole genome shotgun (WGS) entry which is preliminary data.</text>
</comment>
<evidence type="ECO:0000256" key="5">
    <source>
        <dbReference type="ARBA" id="ARBA00022801"/>
    </source>
</evidence>
<evidence type="ECO:0000256" key="6">
    <source>
        <dbReference type="ARBA" id="ARBA00023295"/>
    </source>
</evidence>
<dbReference type="GO" id="GO:0005975">
    <property type="term" value="P:carbohydrate metabolic process"/>
    <property type="evidence" value="ECO:0007669"/>
    <property type="project" value="InterPro"/>
</dbReference>
<keyword evidence="7" id="KW-0961">Cell wall biogenesis/degradation</keyword>
<evidence type="ECO:0000256" key="2">
    <source>
        <dbReference type="ARBA" id="ARBA00008834"/>
    </source>
</evidence>
<keyword evidence="5 9" id="KW-0378">Hydrolase</keyword>
<evidence type="ECO:0000256" key="8">
    <source>
        <dbReference type="PROSITE-ProRule" id="PRU10052"/>
    </source>
</evidence>
<proteinExistence type="inferred from homology"/>
<evidence type="ECO:0008006" key="13">
    <source>
        <dbReference type="Google" id="ProtNLM"/>
    </source>
</evidence>
<feature type="chain" id="PRO_5032669434" description="Polygalacturonase" evidence="10">
    <location>
        <begin position="24"/>
        <end position="393"/>
    </location>
</feature>
<evidence type="ECO:0000256" key="7">
    <source>
        <dbReference type="ARBA" id="ARBA00023316"/>
    </source>
</evidence>
<evidence type="ECO:0000256" key="3">
    <source>
        <dbReference type="ARBA" id="ARBA00022512"/>
    </source>
</evidence>